<protein>
    <recommendedName>
        <fullName evidence="3">SIMPL domain-containing protein</fullName>
    </recommendedName>
</protein>
<dbReference type="Proteomes" id="UP000075420">
    <property type="component" value="Unassembled WGS sequence"/>
</dbReference>
<gene>
    <name evidence="1" type="ORF">BE08_45100</name>
</gene>
<evidence type="ECO:0008006" key="3">
    <source>
        <dbReference type="Google" id="ProtNLM"/>
    </source>
</evidence>
<evidence type="ECO:0000313" key="2">
    <source>
        <dbReference type="Proteomes" id="UP000075420"/>
    </source>
</evidence>
<proteinExistence type="predicted"/>
<dbReference type="Gene3D" id="3.30.70.2970">
    <property type="entry name" value="Protein of unknown function (DUF541), domain 2"/>
    <property type="match status" value="1"/>
</dbReference>
<dbReference type="AlphaFoldDB" id="A0A150P9D4"/>
<name>A0A150P9D4_SORCE</name>
<accession>A0A150P9D4</accession>
<comment type="caution">
    <text evidence="1">The sequence shown here is derived from an EMBL/GenBank/DDBJ whole genome shotgun (WGS) entry which is preliminary data.</text>
</comment>
<dbReference type="GO" id="GO:0006974">
    <property type="term" value="P:DNA damage response"/>
    <property type="evidence" value="ECO:0007669"/>
    <property type="project" value="TreeGrafter"/>
</dbReference>
<dbReference type="Pfam" id="PF04402">
    <property type="entry name" value="SIMPL"/>
    <property type="match status" value="1"/>
</dbReference>
<reference evidence="1 2" key="1">
    <citation type="submission" date="2014-02" db="EMBL/GenBank/DDBJ databases">
        <title>The small core and large imbalanced accessory genome model reveals a collaborative survival strategy of Sorangium cellulosum strains in nature.</title>
        <authorList>
            <person name="Han K."/>
            <person name="Peng R."/>
            <person name="Blom J."/>
            <person name="Li Y.-Z."/>
        </authorList>
    </citation>
    <scope>NUCLEOTIDE SEQUENCE [LARGE SCALE GENOMIC DNA]</scope>
    <source>
        <strain evidence="1 2">So0157-25</strain>
    </source>
</reference>
<dbReference type="InterPro" id="IPR052022">
    <property type="entry name" value="26kDa_periplasmic_antigen"/>
</dbReference>
<organism evidence="1 2">
    <name type="scientific">Sorangium cellulosum</name>
    <name type="common">Polyangium cellulosum</name>
    <dbReference type="NCBI Taxonomy" id="56"/>
    <lineage>
        <taxon>Bacteria</taxon>
        <taxon>Pseudomonadati</taxon>
        <taxon>Myxococcota</taxon>
        <taxon>Polyangia</taxon>
        <taxon>Polyangiales</taxon>
        <taxon>Polyangiaceae</taxon>
        <taxon>Sorangium</taxon>
    </lineage>
</organism>
<sequence>MRTIEVSGQGVVYAIPDVSVLEVQCRVVDPQATSARAAYAATMDRISAVIRKAGVQGDDVRSSRFTLGEYYKEHNAPREGFYVEGRLSIRVRDLAEVAPLFDELVAAGATRVEGPNLEISEIEPYRTAARKNAYEDALSRARTYCEVAGLRIVGPLQIQEDDKESYGALMMGGKMGADDEDLLVGRHKVSVSVKVTFGIEPLGV</sequence>
<dbReference type="PANTHER" id="PTHR34387">
    <property type="entry name" value="SLR1258 PROTEIN"/>
    <property type="match status" value="1"/>
</dbReference>
<dbReference type="Gene3D" id="3.30.110.170">
    <property type="entry name" value="Protein of unknown function (DUF541), domain 1"/>
    <property type="match status" value="1"/>
</dbReference>
<dbReference type="EMBL" id="JELY01002537">
    <property type="protein sequence ID" value="KYF52240.1"/>
    <property type="molecule type" value="Genomic_DNA"/>
</dbReference>
<dbReference type="InterPro" id="IPR007497">
    <property type="entry name" value="SIMPL/DUF541"/>
</dbReference>
<dbReference type="PANTHER" id="PTHR34387:SF1">
    <property type="entry name" value="PERIPLASMIC IMMUNOGENIC PROTEIN"/>
    <property type="match status" value="1"/>
</dbReference>
<evidence type="ECO:0000313" key="1">
    <source>
        <dbReference type="EMBL" id="KYF52240.1"/>
    </source>
</evidence>